<gene>
    <name evidence="2" type="ORF">GQ602_000272</name>
</gene>
<sequence>MSADTTPISPSAFAVALKDLHPSSLRLKLLETRNSMAHLLYSNDQLRPFADGSVSIMGAPSDAPPDQDCIDAMRENNVVIDRMLERVALLRIEFELRGLEWTDIDAYERVAKTADAGADRDAGSDRDARADRDIGANGDAAEHHQRPHPAWSDGTFQRGSIPIRHLRFSDDVRVSDDVEGSDSQASQTEERPGDQSASPNGTHDAQGGDGIHL</sequence>
<keyword evidence="3" id="KW-1185">Reference proteome</keyword>
<accession>A0A8H4VG39</accession>
<dbReference type="Proteomes" id="UP000562929">
    <property type="component" value="Unassembled WGS sequence"/>
</dbReference>
<dbReference type="PANTHER" id="PTHR40422">
    <property type="entry name" value="TRANSLATION MACHINERY-ASSOCIATED PROTEIN 17"/>
    <property type="match status" value="1"/>
</dbReference>
<reference evidence="2 3" key="1">
    <citation type="journal article" date="2020" name="G3 (Bethesda)">
        <title>Genetic Underpinnings of Host Manipulation by Ophiocordyceps as Revealed by Comparative Transcriptomics.</title>
        <authorList>
            <person name="Will I."/>
            <person name="Das B."/>
            <person name="Trinh T."/>
            <person name="Brachmann A."/>
            <person name="Ohm R.A."/>
            <person name="de Bekker C."/>
        </authorList>
    </citation>
    <scope>NUCLEOTIDE SEQUENCE [LARGE SCALE GENOMIC DNA]</scope>
    <source>
        <strain evidence="2 3">EC05</strain>
    </source>
</reference>
<evidence type="ECO:0000313" key="3">
    <source>
        <dbReference type="Proteomes" id="UP000562929"/>
    </source>
</evidence>
<protein>
    <submittedName>
        <fullName evidence="2">Secondary alcohol dehydrogenase protein</fullName>
    </submittedName>
</protein>
<dbReference type="InterPro" id="IPR038966">
    <property type="entry name" value="TMA17"/>
</dbReference>
<dbReference type="PANTHER" id="PTHR40422:SF1">
    <property type="entry name" value="TRANSLATION MACHINERY-ASSOCIATED PROTEIN 17"/>
    <property type="match status" value="1"/>
</dbReference>
<proteinExistence type="predicted"/>
<organism evidence="2 3">
    <name type="scientific">Ophiocordyceps camponoti-floridani</name>
    <dbReference type="NCBI Taxonomy" id="2030778"/>
    <lineage>
        <taxon>Eukaryota</taxon>
        <taxon>Fungi</taxon>
        <taxon>Dikarya</taxon>
        <taxon>Ascomycota</taxon>
        <taxon>Pezizomycotina</taxon>
        <taxon>Sordariomycetes</taxon>
        <taxon>Hypocreomycetidae</taxon>
        <taxon>Hypocreales</taxon>
        <taxon>Ophiocordycipitaceae</taxon>
        <taxon>Ophiocordyceps</taxon>
    </lineage>
</organism>
<feature type="compositionally biased region" description="Basic and acidic residues" evidence="1">
    <location>
        <begin position="167"/>
        <end position="176"/>
    </location>
</feature>
<dbReference type="GO" id="GO:0030674">
    <property type="term" value="F:protein-macromolecule adaptor activity"/>
    <property type="evidence" value="ECO:0007669"/>
    <property type="project" value="TreeGrafter"/>
</dbReference>
<name>A0A8H4VG39_9HYPO</name>
<dbReference type="OrthoDB" id="548474at2759"/>
<evidence type="ECO:0000313" key="2">
    <source>
        <dbReference type="EMBL" id="KAF4594659.1"/>
    </source>
</evidence>
<dbReference type="EMBL" id="JAACLJ010000001">
    <property type="protein sequence ID" value="KAF4594659.1"/>
    <property type="molecule type" value="Genomic_DNA"/>
</dbReference>
<evidence type="ECO:0000256" key="1">
    <source>
        <dbReference type="SAM" id="MobiDB-lite"/>
    </source>
</evidence>
<feature type="region of interest" description="Disordered" evidence="1">
    <location>
        <begin position="137"/>
        <end position="213"/>
    </location>
</feature>
<dbReference type="AlphaFoldDB" id="A0A8H4VG39"/>
<dbReference type="GO" id="GO:0070682">
    <property type="term" value="P:proteasome regulatory particle assembly"/>
    <property type="evidence" value="ECO:0007669"/>
    <property type="project" value="InterPro"/>
</dbReference>
<comment type="caution">
    <text evidence="2">The sequence shown here is derived from an EMBL/GenBank/DDBJ whole genome shotgun (WGS) entry which is preliminary data.</text>
</comment>